<protein>
    <submittedName>
        <fullName evidence="1">DNA topoisomerase I</fullName>
    </submittedName>
</protein>
<name>A0AAV4LRQ0_BABCB</name>
<dbReference type="RefSeq" id="XP_067714905.1">
    <property type="nucleotide sequence ID" value="XM_067858804.1"/>
</dbReference>
<dbReference type="AlphaFoldDB" id="A0AAV4LRQ0"/>
<comment type="caution">
    <text evidence="1">The sequence shown here is derived from an EMBL/GenBank/DDBJ whole genome shotgun (WGS) entry which is preliminary data.</text>
</comment>
<evidence type="ECO:0000313" key="2">
    <source>
        <dbReference type="Proteomes" id="UP001497744"/>
    </source>
</evidence>
<organism evidence="1 2">
    <name type="scientific">Babesia caballi</name>
    <dbReference type="NCBI Taxonomy" id="5871"/>
    <lineage>
        <taxon>Eukaryota</taxon>
        <taxon>Sar</taxon>
        <taxon>Alveolata</taxon>
        <taxon>Apicomplexa</taxon>
        <taxon>Aconoidasida</taxon>
        <taxon>Piroplasmida</taxon>
        <taxon>Babesiidae</taxon>
        <taxon>Babesia</taxon>
    </lineage>
</organism>
<dbReference type="EMBL" id="BPLF01000002">
    <property type="protein sequence ID" value="GIX62836.1"/>
    <property type="molecule type" value="Genomic_DNA"/>
</dbReference>
<evidence type="ECO:0000313" key="1">
    <source>
        <dbReference type="EMBL" id="GIX62836.1"/>
    </source>
</evidence>
<sequence length="145" mass="16224">MVTNFLELIEYVFKFSLGILKYLLTDSIHFLPNLPNQLLKPIRHLTGANALPKSSNDFQNFTMTRSLNPQKPLEEADDKVQHGVANLILRDVSEKNAASGEFGGTSITKHSTLIPNELLKPLGQFGNEAIRITIQSTCNLLYLRT</sequence>
<proteinExistence type="predicted"/>
<accession>A0AAV4LRQ0</accession>
<dbReference type="GeneID" id="94194317"/>
<reference evidence="1 2" key="1">
    <citation type="submission" date="2021-06" db="EMBL/GenBank/DDBJ databases">
        <title>Genome sequence of Babesia caballi.</title>
        <authorList>
            <person name="Yamagishi J."/>
            <person name="Kidaka T."/>
            <person name="Ochi A."/>
        </authorList>
    </citation>
    <scope>NUCLEOTIDE SEQUENCE [LARGE SCALE GENOMIC DNA]</scope>
    <source>
        <strain evidence="1">USDA-D6B2</strain>
    </source>
</reference>
<keyword evidence="2" id="KW-1185">Reference proteome</keyword>
<gene>
    <name evidence="1" type="ORF">BcabD6B2_22710</name>
</gene>
<dbReference type="Proteomes" id="UP001497744">
    <property type="component" value="Unassembled WGS sequence"/>
</dbReference>